<organism evidence="1 2">
    <name type="scientific">Oryza sativa subsp. japonica</name>
    <name type="common">Rice</name>
    <dbReference type="NCBI Taxonomy" id="39947"/>
    <lineage>
        <taxon>Eukaryota</taxon>
        <taxon>Viridiplantae</taxon>
        <taxon>Streptophyta</taxon>
        <taxon>Embryophyta</taxon>
        <taxon>Tracheophyta</taxon>
        <taxon>Spermatophyta</taxon>
        <taxon>Magnoliopsida</taxon>
        <taxon>Liliopsida</taxon>
        <taxon>Poales</taxon>
        <taxon>Poaceae</taxon>
        <taxon>BOP clade</taxon>
        <taxon>Oryzoideae</taxon>
        <taxon>Oryzeae</taxon>
        <taxon>Oryzinae</taxon>
        <taxon>Oryza</taxon>
        <taxon>Oryza sativa</taxon>
    </lineage>
</organism>
<name>A0A0N7KM75_ORYSJ</name>
<dbReference type="PaxDb" id="39947-A0A0N7KM75"/>
<dbReference type="Proteomes" id="UP000059680">
    <property type="component" value="Chromosome 6"/>
</dbReference>
<dbReference type="InParanoid" id="A0A0N7KM75"/>
<evidence type="ECO:0000313" key="1">
    <source>
        <dbReference type="EMBL" id="BAS98033.1"/>
    </source>
</evidence>
<reference evidence="1 2" key="3">
    <citation type="journal article" date="2013" name="Rice">
        <title>Improvement of the Oryza sativa Nipponbare reference genome using next generation sequence and optical map data.</title>
        <authorList>
            <person name="Kawahara Y."/>
            <person name="de la Bastide M."/>
            <person name="Hamilton J.P."/>
            <person name="Kanamori H."/>
            <person name="McCombie W.R."/>
            <person name="Ouyang S."/>
            <person name="Schwartz D.C."/>
            <person name="Tanaka T."/>
            <person name="Wu J."/>
            <person name="Zhou S."/>
            <person name="Childs K.L."/>
            <person name="Davidson R.M."/>
            <person name="Lin H."/>
            <person name="Quesada-Ocampo L."/>
            <person name="Vaillancourt B."/>
            <person name="Sakai H."/>
            <person name="Lee S.S."/>
            <person name="Kim J."/>
            <person name="Numa H."/>
            <person name="Itoh T."/>
            <person name="Buell C.R."/>
            <person name="Matsumoto T."/>
        </authorList>
    </citation>
    <scope>NUCLEOTIDE SEQUENCE [LARGE SCALE GENOMIC DNA]</scope>
    <source>
        <strain evidence="2">cv. Nipponbare</strain>
    </source>
</reference>
<reference evidence="1 2" key="2">
    <citation type="journal article" date="2013" name="Plant Cell Physiol.">
        <title>Rice Annotation Project Database (RAP-DB): an integrative and interactive database for rice genomics.</title>
        <authorList>
            <person name="Sakai H."/>
            <person name="Lee S.S."/>
            <person name="Tanaka T."/>
            <person name="Numa H."/>
            <person name="Kim J."/>
            <person name="Kawahara Y."/>
            <person name="Wakimoto H."/>
            <person name="Yang C.C."/>
            <person name="Iwamoto M."/>
            <person name="Abe T."/>
            <person name="Yamada Y."/>
            <person name="Muto A."/>
            <person name="Inokuchi H."/>
            <person name="Ikemura T."/>
            <person name="Matsumoto T."/>
            <person name="Sasaki T."/>
            <person name="Itoh T."/>
        </authorList>
    </citation>
    <scope>NUCLEOTIDE SEQUENCE [LARGE SCALE GENOMIC DNA]</scope>
    <source>
        <strain evidence="2">cv. Nipponbare</strain>
    </source>
</reference>
<evidence type="ECO:0000313" key="2">
    <source>
        <dbReference type="Proteomes" id="UP000059680"/>
    </source>
</evidence>
<reference evidence="2" key="1">
    <citation type="journal article" date="2005" name="Nature">
        <title>The map-based sequence of the rice genome.</title>
        <authorList>
            <consortium name="International rice genome sequencing project (IRGSP)"/>
            <person name="Matsumoto T."/>
            <person name="Wu J."/>
            <person name="Kanamori H."/>
            <person name="Katayose Y."/>
            <person name="Fujisawa M."/>
            <person name="Namiki N."/>
            <person name="Mizuno H."/>
            <person name="Yamamoto K."/>
            <person name="Antonio B.A."/>
            <person name="Baba T."/>
            <person name="Sakata K."/>
            <person name="Nagamura Y."/>
            <person name="Aoki H."/>
            <person name="Arikawa K."/>
            <person name="Arita K."/>
            <person name="Bito T."/>
            <person name="Chiden Y."/>
            <person name="Fujitsuka N."/>
            <person name="Fukunaka R."/>
            <person name="Hamada M."/>
            <person name="Harada C."/>
            <person name="Hayashi A."/>
            <person name="Hijishita S."/>
            <person name="Honda M."/>
            <person name="Hosokawa S."/>
            <person name="Ichikawa Y."/>
            <person name="Idonuma A."/>
            <person name="Iijima M."/>
            <person name="Ikeda M."/>
            <person name="Ikeno M."/>
            <person name="Ito K."/>
            <person name="Ito S."/>
            <person name="Ito T."/>
            <person name="Ito Y."/>
            <person name="Ito Y."/>
            <person name="Iwabuchi A."/>
            <person name="Kamiya K."/>
            <person name="Karasawa W."/>
            <person name="Kurita K."/>
            <person name="Katagiri S."/>
            <person name="Kikuta A."/>
            <person name="Kobayashi H."/>
            <person name="Kobayashi N."/>
            <person name="Machita K."/>
            <person name="Maehara T."/>
            <person name="Masukawa M."/>
            <person name="Mizubayashi T."/>
            <person name="Mukai Y."/>
            <person name="Nagasaki H."/>
            <person name="Nagata Y."/>
            <person name="Naito S."/>
            <person name="Nakashima M."/>
            <person name="Nakama Y."/>
            <person name="Nakamichi Y."/>
            <person name="Nakamura M."/>
            <person name="Meguro A."/>
            <person name="Negishi M."/>
            <person name="Ohta I."/>
            <person name="Ohta T."/>
            <person name="Okamoto M."/>
            <person name="Ono N."/>
            <person name="Saji S."/>
            <person name="Sakaguchi M."/>
            <person name="Sakai K."/>
            <person name="Shibata M."/>
            <person name="Shimokawa T."/>
            <person name="Song J."/>
            <person name="Takazaki Y."/>
            <person name="Terasawa K."/>
            <person name="Tsugane M."/>
            <person name="Tsuji K."/>
            <person name="Ueda S."/>
            <person name="Waki K."/>
            <person name="Yamagata H."/>
            <person name="Yamamoto M."/>
            <person name="Yamamoto S."/>
            <person name="Yamane H."/>
            <person name="Yoshiki S."/>
            <person name="Yoshihara R."/>
            <person name="Yukawa K."/>
            <person name="Zhong H."/>
            <person name="Yano M."/>
            <person name="Yuan Q."/>
            <person name="Ouyang S."/>
            <person name="Liu J."/>
            <person name="Jones K.M."/>
            <person name="Gansberger K."/>
            <person name="Moffat K."/>
            <person name="Hill J."/>
            <person name="Bera J."/>
            <person name="Fadrosh D."/>
            <person name="Jin S."/>
            <person name="Johri S."/>
            <person name="Kim M."/>
            <person name="Overton L."/>
            <person name="Reardon M."/>
            <person name="Tsitrin T."/>
            <person name="Vuong H."/>
            <person name="Weaver B."/>
            <person name="Ciecko A."/>
            <person name="Tallon L."/>
            <person name="Jackson J."/>
            <person name="Pai G."/>
            <person name="Aken S.V."/>
            <person name="Utterback T."/>
            <person name="Reidmuller S."/>
            <person name="Feldblyum T."/>
            <person name="Hsiao J."/>
            <person name="Zismann V."/>
            <person name="Iobst S."/>
            <person name="de Vazeille A.R."/>
            <person name="Buell C.R."/>
            <person name="Ying K."/>
            <person name="Li Y."/>
            <person name="Lu T."/>
            <person name="Huang Y."/>
            <person name="Zhao Q."/>
            <person name="Feng Q."/>
            <person name="Zhang L."/>
            <person name="Zhu J."/>
            <person name="Weng Q."/>
            <person name="Mu J."/>
            <person name="Lu Y."/>
            <person name="Fan D."/>
            <person name="Liu Y."/>
            <person name="Guan J."/>
            <person name="Zhang Y."/>
            <person name="Yu S."/>
            <person name="Liu X."/>
            <person name="Zhang Y."/>
            <person name="Hong G."/>
            <person name="Han B."/>
            <person name="Choisne N."/>
            <person name="Demange N."/>
            <person name="Orjeda G."/>
            <person name="Samain S."/>
            <person name="Cattolico L."/>
            <person name="Pelletier E."/>
            <person name="Couloux A."/>
            <person name="Segurens B."/>
            <person name="Wincker P."/>
            <person name="D'Hont A."/>
            <person name="Scarpelli C."/>
            <person name="Weissenbach J."/>
            <person name="Salanoubat M."/>
            <person name="Quetier F."/>
            <person name="Yu Y."/>
            <person name="Kim H.R."/>
            <person name="Rambo T."/>
            <person name="Currie J."/>
            <person name="Collura K."/>
            <person name="Luo M."/>
            <person name="Yang T."/>
            <person name="Ammiraju J.S.S."/>
            <person name="Engler F."/>
            <person name="Soderlund C."/>
            <person name="Wing R.A."/>
            <person name="Palmer L.E."/>
            <person name="de la Bastide M."/>
            <person name="Spiegel L."/>
            <person name="Nascimento L."/>
            <person name="Zutavern T."/>
            <person name="O'Shaughnessy A."/>
            <person name="Dike S."/>
            <person name="Dedhia N."/>
            <person name="Preston R."/>
            <person name="Balija V."/>
            <person name="McCombie W.R."/>
            <person name="Chow T."/>
            <person name="Chen H."/>
            <person name="Chung M."/>
            <person name="Chen C."/>
            <person name="Shaw J."/>
            <person name="Wu H."/>
            <person name="Hsiao K."/>
            <person name="Chao Y."/>
            <person name="Chu M."/>
            <person name="Cheng C."/>
            <person name="Hour A."/>
            <person name="Lee P."/>
            <person name="Lin S."/>
            <person name="Lin Y."/>
            <person name="Liou J."/>
            <person name="Liu S."/>
            <person name="Hsing Y."/>
            <person name="Raghuvanshi S."/>
            <person name="Mohanty A."/>
            <person name="Bharti A.K."/>
            <person name="Gaur A."/>
            <person name="Gupta V."/>
            <person name="Kumar D."/>
            <person name="Ravi V."/>
            <person name="Vij S."/>
            <person name="Kapur A."/>
            <person name="Khurana P."/>
            <person name="Khurana P."/>
            <person name="Khurana J.P."/>
            <person name="Tyagi A.K."/>
            <person name="Gaikwad K."/>
            <person name="Singh A."/>
            <person name="Dalal V."/>
            <person name="Srivastava S."/>
            <person name="Dixit A."/>
            <person name="Pal A.K."/>
            <person name="Ghazi I.A."/>
            <person name="Yadav M."/>
            <person name="Pandit A."/>
            <person name="Bhargava A."/>
            <person name="Sureshbabu K."/>
            <person name="Batra K."/>
            <person name="Sharma T.R."/>
            <person name="Mohapatra T."/>
            <person name="Singh N.K."/>
            <person name="Messing J."/>
            <person name="Nelson A.B."/>
            <person name="Fuks G."/>
            <person name="Kavchok S."/>
            <person name="Keizer G."/>
            <person name="Linton E."/>
            <person name="Llaca V."/>
            <person name="Song R."/>
            <person name="Tanyolac B."/>
            <person name="Young S."/>
            <person name="Ho-Il K."/>
            <person name="Hahn J.H."/>
            <person name="Sangsakoo G."/>
            <person name="Vanavichit A."/>
            <person name="de Mattos Luiz.A.T."/>
            <person name="Zimmer P.D."/>
            <person name="Malone G."/>
            <person name="Dellagostin O."/>
            <person name="de Oliveira A.C."/>
            <person name="Bevan M."/>
            <person name="Bancroft I."/>
            <person name="Minx P."/>
            <person name="Cordum H."/>
            <person name="Wilson R."/>
            <person name="Cheng Z."/>
            <person name="Jin W."/>
            <person name="Jiang J."/>
            <person name="Leong S.A."/>
            <person name="Iwama H."/>
            <person name="Gojobori T."/>
            <person name="Itoh T."/>
            <person name="Niimura Y."/>
            <person name="Fujii Y."/>
            <person name="Habara T."/>
            <person name="Sakai H."/>
            <person name="Sato Y."/>
            <person name="Wilson G."/>
            <person name="Kumar K."/>
            <person name="McCouch S."/>
            <person name="Juretic N."/>
            <person name="Hoen D."/>
            <person name="Wright S."/>
            <person name="Bruskiewich R."/>
            <person name="Bureau T."/>
            <person name="Miyao A."/>
            <person name="Hirochika H."/>
            <person name="Nishikawa T."/>
            <person name="Kadowaki K."/>
            <person name="Sugiura M."/>
            <person name="Burr B."/>
            <person name="Sasaki T."/>
        </authorList>
    </citation>
    <scope>NUCLEOTIDE SEQUENCE [LARGE SCALE GENOMIC DNA]</scope>
    <source>
        <strain evidence="2">cv. Nipponbare</strain>
    </source>
</reference>
<gene>
    <name evidence="1" type="ordered locus">Os06g0525300</name>
    <name evidence="1" type="ORF">OSNPB_060525300</name>
</gene>
<keyword evidence="2" id="KW-1185">Reference proteome</keyword>
<protein>
    <submittedName>
        <fullName evidence="1">Os06g0525300 protein</fullName>
    </submittedName>
</protein>
<dbReference type="EMBL" id="AP014962">
    <property type="protein sequence ID" value="BAS98033.1"/>
    <property type="molecule type" value="Genomic_DNA"/>
</dbReference>
<accession>A0A0N7KM75</accession>
<dbReference type="AlphaFoldDB" id="A0A0N7KM75"/>
<sequence>MRLHPSRQPQRISAWLAMPTPSRARGAIRLKPRWAPWRQCCLAELPHHLVPPQPPKLPSMCLARWRGGWGPSRWLPPSRLPTATVSPMAVVDRRPPTIAAERASEHAMEAVANPEQKLPGV</sequence>
<proteinExistence type="predicted"/>